<dbReference type="EMBL" id="CP011267">
    <property type="protein sequence ID" value="AKG92405.1"/>
    <property type="molecule type" value="Genomic_DNA"/>
</dbReference>
<dbReference type="GeneID" id="24802826"/>
<feature type="transmembrane region" description="Helical" evidence="1">
    <location>
        <begin position="112"/>
        <end position="135"/>
    </location>
</feature>
<proteinExistence type="predicted"/>
<keyword evidence="1" id="KW-0472">Membrane</keyword>
<accession>A0A0F7II20</accession>
<keyword evidence="1" id="KW-0812">Transmembrane</keyword>
<evidence type="ECO:0000313" key="3">
    <source>
        <dbReference type="Proteomes" id="UP000034723"/>
    </source>
</evidence>
<dbReference type="HOGENOM" id="CLU_1500243_0_0_2"/>
<dbReference type="STRING" id="113653.GAH_00239"/>
<dbReference type="KEGG" id="gah:GAH_00239"/>
<organism evidence="2 3">
    <name type="scientific">Geoglobus ahangari</name>
    <dbReference type="NCBI Taxonomy" id="113653"/>
    <lineage>
        <taxon>Archaea</taxon>
        <taxon>Methanobacteriati</taxon>
        <taxon>Methanobacteriota</taxon>
        <taxon>Archaeoglobi</taxon>
        <taxon>Archaeoglobales</taxon>
        <taxon>Archaeoglobaceae</taxon>
        <taxon>Geoglobus</taxon>
    </lineage>
</organism>
<dbReference type="AlphaFoldDB" id="A0A0F7II20"/>
<dbReference type="RefSeq" id="WP_048094321.1">
    <property type="nucleotide sequence ID" value="NZ_CP011267.1"/>
</dbReference>
<sequence length="179" mass="20770">MSQENEKQSLKEKIQKIPAIYKRNFMQIDLIVVLIFTLILAITVNPFEKIDGEKITSFYLTMVTLFGGLTGFIITGVTILLFFLYSVEFKPETREILERFKKSKQYPKTYDVFYSAIKFSGATAITSLLTIIFNWTTNGYLFYLVVFLSLTSVDRIVWSIWILETLTKNIIEADKNELL</sequence>
<keyword evidence="3" id="KW-1185">Reference proteome</keyword>
<evidence type="ECO:0000256" key="1">
    <source>
        <dbReference type="SAM" id="Phobius"/>
    </source>
</evidence>
<feature type="transmembrane region" description="Helical" evidence="1">
    <location>
        <begin position="28"/>
        <end position="47"/>
    </location>
</feature>
<feature type="transmembrane region" description="Helical" evidence="1">
    <location>
        <begin position="59"/>
        <end position="85"/>
    </location>
</feature>
<keyword evidence="1" id="KW-1133">Transmembrane helix</keyword>
<gene>
    <name evidence="2" type="ORF">GAH_00239</name>
</gene>
<dbReference type="InParanoid" id="A0A0F7II20"/>
<dbReference type="Proteomes" id="UP000034723">
    <property type="component" value="Chromosome"/>
</dbReference>
<name>A0A0F7II20_9EURY</name>
<protein>
    <submittedName>
        <fullName evidence="2">Uncharacterized protein</fullName>
    </submittedName>
</protein>
<feature type="transmembrane region" description="Helical" evidence="1">
    <location>
        <begin position="141"/>
        <end position="163"/>
    </location>
</feature>
<reference evidence="2 3" key="1">
    <citation type="submission" date="2015-04" db="EMBL/GenBank/DDBJ databases">
        <title>The complete genome sequence of the hyperthermophilic, obligate iron-reducing archaeon Geoglobus ahangari strain 234T.</title>
        <authorList>
            <person name="Manzella M.P."/>
            <person name="Holmes D.E."/>
            <person name="Rocheleau J.M."/>
            <person name="Chung A."/>
            <person name="Reguera G."/>
            <person name="Kashefi K."/>
        </authorList>
    </citation>
    <scope>NUCLEOTIDE SEQUENCE [LARGE SCALE GENOMIC DNA]</scope>
    <source>
        <strain evidence="2 3">234</strain>
    </source>
</reference>
<evidence type="ECO:0000313" key="2">
    <source>
        <dbReference type="EMBL" id="AKG92405.1"/>
    </source>
</evidence>